<dbReference type="GO" id="GO:0016787">
    <property type="term" value="F:hydrolase activity"/>
    <property type="evidence" value="ECO:0007669"/>
    <property type="project" value="UniProtKB-KW"/>
</dbReference>
<dbReference type="InterPro" id="IPR045055">
    <property type="entry name" value="DNA2/NAM7-like"/>
</dbReference>
<feature type="compositionally biased region" description="Polar residues" evidence="5">
    <location>
        <begin position="883"/>
        <end position="892"/>
    </location>
</feature>
<evidence type="ECO:0000256" key="1">
    <source>
        <dbReference type="ARBA" id="ARBA00022741"/>
    </source>
</evidence>
<dbReference type="CDD" id="cd18808">
    <property type="entry name" value="SF1_C_Upf1"/>
    <property type="match status" value="2"/>
</dbReference>
<evidence type="ECO:0000313" key="9">
    <source>
        <dbReference type="EMBL" id="TVU16019.1"/>
    </source>
</evidence>
<dbReference type="GO" id="GO:0005694">
    <property type="term" value="C:chromosome"/>
    <property type="evidence" value="ECO:0007669"/>
    <property type="project" value="UniProtKB-ARBA"/>
</dbReference>
<keyword evidence="2" id="KW-0378">Hydrolase</keyword>
<keyword evidence="3" id="KW-0347">Helicase</keyword>
<dbReference type="Proteomes" id="UP000324897">
    <property type="component" value="Unassembled WGS sequence"/>
</dbReference>
<dbReference type="Pfam" id="PF13087">
    <property type="entry name" value="AAA_12"/>
    <property type="match status" value="2"/>
</dbReference>
<gene>
    <name evidence="9" type="ORF">EJB05_39566</name>
</gene>
<keyword evidence="4" id="KW-0067">ATP-binding</keyword>
<feature type="domain" description="DNA2/NAM7 helicase-like C-terminal" evidence="7">
    <location>
        <begin position="1618"/>
        <end position="1813"/>
    </location>
</feature>
<feature type="domain" description="DNA2/NAM7 helicase-like C-terminal" evidence="7">
    <location>
        <begin position="615"/>
        <end position="809"/>
    </location>
</feature>
<evidence type="ECO:0000313" key="10">
    <source>
        <dbReference type="Proteomes" id="UP000324897"/>
    </source>
</evidence>
<dbReference type="GO" id="GO:0004386">
    <property type="term" value="F:helicase activity"/>
    <property type="evidence" value="ECO:0007669"/>
    <property type="project" value="UniProtKB-KW"/>
</dbReference>
<feature type="region of interest" description="Disordered" evidence="5">
    <location>
        <begin position="1363"/>
        <end position="1382"/>
    </location>
</feature>
<dbReference type="InterPro" id="IPR027417">
    <property type="entry name" value="P-loop_NTPase"/>
</dbReference>
<feature type="region of interest" description="Disordered" evidence="5">
    <location>
        <begin position="868"/>
        <end position="915"/>
    </location>
</feature>
<feature type="compositionally biased region" description="Basic and acidic residues" evidence="5">
    <location>
        <begin position="1370"/>
        <end position="1381"/>
    </location>
</feature>
<dbReference type="InterPro" id="IPR041677">
    <property type="entry name" value="DNA2/NAM7_AAA_11"/>
</dbReference>
<feature type="domain" description="DNA2/NAM7 helicase helicase" evidence="6">
    <location>
        <begin position="1208"/>
        <end position="1610"/>
    </location>
</feature>
<evidence type="ECO:0000256" key="4">
    <source>
        <dbReference type="ARBA" id="ARBA00022840"/>
    </source>
</evidence>
<dbReference type="FunFam" id="3.40.50.300:FF:006045">
    <property type="entry name" value="p-loop containing nucleoside triphosphate hydrolase superfamily protein"/>
    <property type="match status" value="1"/>
</dbReference>
<name>A0A5J9TX98_9POAL</name>
<dbReference type="Gene3D" id="3.40.50.300">
    <property type="entry name" value="P-loop containing nucleotide triphosphate hydrolases"/>
    <property type="match status" value="4"/>
</dbReference>
<dbReference type="FunFam" id="3.40.50.300:FF:002771">
    <property type="entry name" value="p-loop containing nucleoside triphosphate hydrolase superfamily protein"/>
    <property type="match status" value="1"/>
</dbReference>
<dbReference type="PANTHER" id="PTHR10887:SF461">
    <property type="entry name" value="OS04G0582000 PROTEIN"/>
    <property type="match status" value="1"/>
</dbReference>
<evidence type="ECO:0000259" key="7">
    <source>
        <dbReference type="Pfam" id="PF13087"/>
    </source>
</evidence>
<protein>
    <recommendedName>
        <fullName evidence="11">UvrD-like helicase ATP-binding domain-containing protein</fullName>
    </recommendedName>
</protein>
<evidence type="ECO:0000256" key="2">
    <source>
        <dbReference type="ARBA" id="ARBA00022801"/>
    </source>
</evidence>
<dbReference type="PANTHER" id="PTHR10887">
    <property type="entry name" value="DNA2/NAM7 HELICASE FAMILY"/>
    <property type="match status" value="1"/>
</dbReference>
<dbReference type="EMBL" id="RWGY01000031">
    <property type="protein sequence ID" value="TVU16019.1"/>
    <property type="molecule type" value="Genomic_DNA"/>
</dbReference>
<sequence length="1898" mass="213062">MIGRRRAGGGGVQRKDAGEEWPNLVDVILSWSLDDVMNEGLFKDKVKRIPSTFRNLKSYLEYYTSPLLEELRAEMSSSLESISTMPFVKISWIEEKKGKNIYEISVDANSQKAKSSNQPGCYAPSVGDIIILSDAKLGHISDITRNGRPYRIAFVTEGGDEDDDSPPAKYVIMASGKIEAADRKCQDGKKISLFAAHLLNIVTYIRIWRCLDYETSARRNRCLLHEMVHYPLVTDVLQKGTNKPGSIDSMEIWSKLSSMNLNNSQNDAVLNCISAMHCNSSSSSFSLVWGPPGTGKTKTVSVLLWLMREMKHGTLTCAPTNLAVKQVASRFLRLIKERSYDTSCLGDVLLIGNKERMSVDGDLKEIYLHERVRKLLGCFAPLTGWRHYLSSLSDLFENSHSQYLQYLEDQKEGDTPSFFSYTRNRFVIIYRELRRCFKELLRHVPKSSILEVNYKNILSIIQMLEDFNMMFRLNSTGDEIKEVFLYNGEESDSRKSSMTKNWKKLITLGKARLKCLEQLNMLLSCLKLPVTSSKRIIRDFCIESASIIFCTVSSSSKVTNKKLELLVIDEAAQLKECETLIPLRLPALKHSILIGDECQLPATVKSKVCMDALFGRSLFERLSSLGHEKHLLNMQYRMHPSISLFPNISFYDGKISDAPSVMQREYQKKYLPGPMFGPYSFINIEGGREDSDELGKSKRNLIEIVVVKEILQNLKRACSKGKTKVTVGIICPYTAQVLAIQEKLGTMKFDPVLVKVNSVDGFQGSEEDIIILSTVRSNSDGLVGFLSNRQRTNVSLTRARYCLWILGNATTLSSSGSIWADLVRDAKHRRCFFNASTDRNISRVIGKQKSDLSKTNVKKVTPLTSSKNSRAWVQVRSRGELNEQGSSSSSVSPDAERSPSSYVAAGSDLQRPRGRKDDIEGITACLSGRRGKEEEGKMSNMDDDESERDTMEAVASYWAKEKDRFGLGPLENKIFSWSIRDIFNRDLLKNQVKRIPDTFKSFGSYLNSFACPLIEEVHADIFSSLDGYAHASFVEVITVEKLEHAKPIFGIEIAEPVKDEKSRETYEPRDCDIIVMSSQKPKHVSDLTQNKASFVLGSVLKSAGEDEFPPNCCIVQLSSGIPVQAVPRTKITKGPLFIVFLINLKTYNRIWKCLHLGSNDANLAELQRKKGTDLVNKVWQYKPMAVEDASSLGFPHGSVDALGLEKFNLNDSQLNAVLDIVSGMDKNSSSIKLLWGPPGTGKTKTISTILWAMLIKGRKTLACAPTNTAVLEVAARIVKLVGESSDDSVCFVNDIILFGRMKIDHGNELSAVFLESRAERLLPCFMPSTGWRHCLCSLKDLLENSVTKYQSYIEDITEKESPMKDTAQGKVDESDNEKCDDPGAAGEALRALSFKHYLKDDYNKLSEKLCNCIDLLYNDHPRNPETGRSFYCMLEVLELIEILNVLINSEEQDGDIWSDELLENNIEEGDPKIWPEQLARVRVNSCNKLKFRMARSLCVQELRYLCATLELPNCYSERSIQRYLLSRSKCILCTVSSSFRLYNLPKGNSSSGMCGLLKKPEDTKPLELLIVDEAAQVKECETLIPLQLPSIRQAVFIGDEYQLPALVKSKISDNAKFGRSVFERLSSLGYSKHLLNVQYRMHPEISKFPVATFYDGKISDGPNVTCKNYDRRFLRGIMFGPYSFINVDGGHETTEKHGRSLKNTIEVAAVVRIVQRLFKEAVSRGIKFSVGVVSPYNAQARAIQEKIGKSYNMYDSFSVKVKSVDGFQGAEEDIIIISTVRSNGAGSVGFLTNLQRTNVALTRAKHCLWIVGNGATLSNSNSVWQKIIKDAQDRGCFFDVNGDTDLSNAVVKAIIELDDAENSVKMESLHISRPRFQVLNCQNQAKIPFMNHDFIGEV</sequence>
<dbReference type="InterPro" id="IPR041679">
    <property type="entry name" value="DNA2/NAM7-like_C"/>
</dbReference>
<dbReference type="SUPFAM" id="SSF52540">
    <property type="entry name" value="P-loop containing nucleoside triphosphate hydrolases"/>
    <property type="match status" value="2"/>
</dbReference>
<dbReference type="InterPro" id="IPR045529">
    <property type="entry name" value="DUF6469"/>
</dbReference>
<dbReference type="OrthoDB" id="6513042at2759"/>
<organism evidence="9 10">
    <name type="scientific">Eragrostis curvula</name>
    <name type="common">weeping love grass</name>
    <dbReference type="NCBI Taxonomy" id="38414"/>
    <lineage>
        <taxon>Eukaryota</taxon>
        <taxon>Viridiplantae</taxon>
        <taxon>Streptophyta</taxon>
        <taxon>Embryophyta</taxon>
        <taxon>Tracheophyta</taxon>
        <taxon>Spermatophyta</taxon>
        <taxon>Magnoliopsida</taxon>
        <taxon>Liliopsida</taxon>
        <taxon>Poales</taxon>
        <taxon>Poaceae</taxon>
        <taxon>PACMAD clade</taxon>
        <taxon>Chloridoideae</taxon>
        <taxon>Eragrostideae</taxon>
        <taxon>Eragrostidinae</taxon>
        <taxon>Eragrostis</taxon>
    </lineage>
</organism>
<dbReference type="Pfam" id="PF20073">
    <property type="entry name" value="DUF6469"/>
    <property type="match status" value="2"/>
</dbReference>
<evidence type="ECO:0000256" key="5">
    <source>
        <dbReference type="SAM" id="MobiDB-lite"/>
    </source>
</evidence>
<reference evidence="9 10" key="1">
    <citation type="journal article" date="2019" name="Sci. Rep.">
        <title>A high-quality genome of Eragrostis curvula grass provides insights into Poaceae evolution and supports new strategies to enhance forage quality.</title>
        <authorList>
            <person name="Carballo J."/>
            <person name="Santos B.A.C.M."/>
            <person name="Zappacosta D."/>
            <person name="Garbus I."/>
            <person name="Selva J.P."/>
            <person name="Gallo C.A."/>
            <person name="Diaz A."/>
            <person name="Albertini E."/>
            <person name="Caccamo M."/>
            <person name="Echenique V."/>
        </authorList>
    </citation>
    <scope>NUCLEOTIDE SEQUENCE [LARGE SCALE GENOMIC DNA]</scope>
    <source>
        <strain evidence="10">cv. Victoria</strain>
        <tissue evidence="9">Leaf</tissue>
    </source>
</reference>
<dbReference type="Gramene" id="TVU16019">
    <property type="protein sequence ID" value="TVU16019"/>
    <property type="gene ID" value="EJB05_39566"/>
</dbReference>
<keyword evidence="10" id="KW-1185">Reference proteome</keyword>
<feature type="domain" description="DUF6469" evidence="8">
    <location>
        <begin position="86"/>
        <end position="212"/>
    </location>
</feature>
<evidence type="ECO:0000256" key="3">
    <source>
        <dbReference type="ARBA" id="ARBA00022806"/>
    </source>
</evidence>
<feature type="domain" description="DUF6469" evidence="8">
    <location>
        <begin position="1059"/>
        <end position="1159"/>
    </location>
</feature>
<dbReference type="FunFam" id="3.40.50.300:FF:000326">
    <property type="entry name" value="P-loop containing nucleoside triphosphate hydrolase"/>
    <property type="match status" value="2"/>
</dbReference>
<evidence type="ECO:0000259" key="8">
    <source>
        <dbReference type="Pfam" id="PF20073"/>
    </source>
</evidence>
<keyword evidence="1" id="KW-0547">Nucleotide-binding</keyword>
<evidence type="ECO:0008006" key="11">
    <source>
        <dbReference type="Google" id="ProtNLM"/>
    </source>
</evidence>
<dbReference type="Pfam" id="PF13086">
    <property type="entry name" value="AAA_11"/>
    <property type="match status" value="2"/>
</dbReference>
<evidence type="ECO:0000259" key="6">
    <source>
        <dbReference type="Pfam" id="PF13086"/>
    </source>
</evidence>
<dbReference type="InterPro" id="IPR047187">
    <property type="entry name" value="SF1_C_Upf1"/>
</dbReference>
<dbReference type="GO" id="GO:0005524">
    <property type="term" value="F:ATP binding"/>
    <property type="evidence" value="ECO:0007669"/>
    <property type="project" value="UniProtKB-KW"/>
</dbReference>
<feature type="domain" description="DNA2/NAM7 helicase helicase" evidence="6">
    <location>
        <begin position="260"/>
        <end position="607"/>
    </location>
</feature>
<accession>A0A5J9TX98</accession>
<comment type="caution">
    <text evidence="9">The sequence shown here is derived from an EMBL/GenBank/DDBJ whole genome shotgun (WGS) entry which is preliminary data.</text>
</comment>
<proteinExistence type="predicted"/>